<evidence type="ECO:0000259" key="11">
    <source>
        <dbReference type="Pfam" id="PF07670"/>
    </source>
</evidence>
<evidence type="ECO:0000313" key="12">
    <source>
        <dbReference type="EMBL" id="KJF41853.1"/>
    </source>
</evidence>
<dbReference type="RefSeq" id="WP_045033524.1">
    <property type="nucleotide sequence ID" value="NZ_JRHC01000008.1"/>
</dbReference>
<comment type="similarity">
    <text evidence="2">Belongs to the concentrative nucleoside transporter (CNT) (TC 2.A.41) family.</text>
</comment>
<accession>A0A0D8J7T6</accession>
<evidence type="ECO:0000256" key="1">
    <source>
        <dbReference type="ARBA" id="ARBA00004651"/>
    </source>
</evidence>
<feature type="transmembrane region" description="Helical" evidence="7">
    <location>
        <begin position="52"/>
        <end position="76"/>
    </location>
</feature>
<evidence type="ECO:0000256" key="7">
    <source>
        <dbReference type="SAM" id="Phobius"/>
    </source>
</evidence>
<dbReference type="STRING" id="1544798.LH29_23245"/>
<evidence type="ECO:0000256" key="2">
    <source>
        <dbReference type="ARBA" id="ARBA00009033"/>
    </source>
</evidence>
<evidence type="ECO:0000256" key="6">
    <source>
        <dbReference type="ARBA" id="ARBA00023136"/>
    </source>
</evidence>
<dbReference type="InterPro" id="IPR008276">
    <property type="entry name" value="C_nuclsd_transpt"/>
</dbReference>
<dbReference type="Pfam" id="PF01773">
    <property type="entry name" value="Nucleos_tra2_N"/>
    <property type="match status" value="1"/>
</dbReference>
<dbReference type="GO" id="GO:0005886">
    <property type="term" value="C:plasma membrane"/>
    <property type="evidence" value="ECO:0007669"/>
    <property type="project" value="UniProtKB-SubCell"/>
</dbReference>
<evidence type="ECO:0000256" key="8">
    <source>
        <dbReference type="SAM" id="SignalP"/>
    </source>
</evidence>
<keyword evidence="4 7" id="KW-0812">Transmembrane</keyword>
<feature type="domain" description="Concentrative nucleoside transporter N-terminal" evidence="9">
    <location>
        <begin position="64"/>
        <end position="137"/>
    </location>
</feature>
<feature type="transmembrane region" description="Helical" evidence="7">
    <location>
        <begin position="257"/>
        <end position="280"/>
    </location>
</feature>
<evidence type="ECO:0000256" key="4">
    <source>
        <dbReference type="ARBA" id="ARBA00022692"/>
    </source>
</evidence>
<comment type="subcellular location">
    <subcellularLocation>
        <location evidence="1">Cell membrane</location>
        <topology evidence="1">Multi-pass membrane protein</topology>
    </subcellularLocation>
</comment>
<feature type="signal peptide" evidence="8">
    <location>
        <begin position="1"/>
        <end position="24"/>
    </location>
</feature>
<dbReference type="EMBL" id="JRHC01000008">
    <property type="protein sequence ID" value="KJF41853.1"/>
    <property type="molecule type" value="Genomic_DNA"/>
</dbReference>
<sequence>MKRMIMLLVVITGIFFIQPLAAHAGETMLAAADAAAQQTDTSNILLAKERQTPFSIMTLFRGLLGMVVLVFVGYIFSSDRRNIPWRTVGIGLAMQILLALGVLYVPVVQTGFEFFGKIFVKVLDFTKEGSIFLLGDLMDADTYGYIFLFQVLPTIIFFSALTSLLFYWGIIQKIVYGLAWVFTRVLRISGAEALSVAGNIFLGQTESPLMIKAYLDKMSKSEILLVMTGGMATLAGGVLAAYIALLGGDDPQLRLEFAKHLLTASVMAAPAAIVFSKMLVPPTDAINKTIDVSRDKIGSNVLDAITNGTTEGVKLAVNVAAMLLAFIAFIAMFNFIFTKVGAITHLNDVIANITDGKYDELSLQFILGYTFSPIMWLIGVCPEDIAVVGRLLGEKLILTEFIGYVSLADLKAAGAFAETKSIIMATYILCGFANFSSIGIQIGGIGALAPKRRVLLSQYGMRALLAGTLASLMSATIIGMILG</sequence>
<feature type="transmembrane region" description="Helical" evidence="7">
    <location>
        <begin position="461"/>
        <end position="482"/>
    </location>
</feature>
<evidence type="ECO:0000256" key="3">
    <source>
        <dbReference type="ARBA" id="ARBA00022475"/>
    </source>
</evidence>
<feature type="chain" id="PRO_5002330977" evidence="8">
    <location>
        <begin position="25"/>
        <end position="483"/>
    </location>
</feature>
<dbReference type="PANTHER" id="PTHR10590:SF4">
    <property type="entry name" value="SOLUTE CARRIER FAMILY 28 MEMBER 3"/>
    <property type="match status" value="1"/>
</dbReference>
<dbReference type="PATRIC" id="fig|1544798.3.peg.4828"/>
<evidence type="ECO:0000256" key="5">
    <source>
        <dbReference type="ARBA" id="ARBA00022989"/>
    </source>
</evidence>
<dbReference type="PANTHER" id="PTHR10590">
    <property type="entry name" value="SODIUM/NUCLEOSIDE COTRANSPORTER"/>
    <property type="match status" value="1"/>
</dbReference>
<gene>
    <name evidence="12" type="ORF">LH29_23245</name>
</gene>
<feature type="transmembrane region" description="Helical" evidence="7">
    <location>
        <begin position="422"/>
        <end position="449"/>
    </location>
</feature>
<feature type="domain" description="Concentrative nucleoside transporter C-terminal" evidence="10">
    <location>
        <begin position="260"/>
        <end position="479"/>
    </location>
</feature>
<evidence type="ECO:0000313" key="13">
    <source>
        <dbReference type="Proteomes" id="UP000032544"/>
    </source>
</evidence>
<dbReference type="InterPro" id="IPR011642">
    <property type="entry name" value="Gate_dom"/>
</dbReference>
<feature type="transmembrane region" description="Helical" evidence="7">
    <location>
        <begin position="223"/>
        <end position="245"/>
    </location>
</feature>
<keyword evidence="6 7" id="KW-0472">Membrane</keyword>
<dbReference type="Pfam" id="PF07670">
    <property type="entry name" value="Gate"/>
    <property type="match status" value="1"/>
</dbReference>
<name>A0A0D8J7T6_9BACT</name>
<dbReference type="InterPro" id="IPR011657">
    <property type="entry name" value="CNT_C_dom"/>
</dbReference>
<comment type="caution">
    <text evidence="12">The sequence shown here is derived from an EMBL/GenBank/DDBJ whole genome shotgun (WGS) entry which is preliminary data.</text>
</comment>
<keyword evidence="5 7" id="KW-1133">Transmembrane helix</keyword>
<dbReference type="GO" id="GO:0015293">
    <property type="term" value="F:symporter activity"/>
    <property type="evidence" value="ECO:0007669"/>
    <property type="project" value="TreeGrafter"/>
</dbReference>
<feature type="domain" description="Nucleoside transporter/FeoB GTPase Gate" evidence="11">
    <location>
        <begin position="148"/>
        <end position="247"/>
    </location>
</feature>
<feature type="transmembrane region" description="Helical" evidence="7">
    <location>
        <begin position="315"/>
        <end position="337"/>
    </location>
</feature>
<keyword evidence="13" id="KW-1185">Reference proteome</keyword>
<protein>
    <submittedName>
        <fullName evidence="12">Na+ dependent nucleoside transporter</fullName>
    </submittedName>
</protein>
<dbReference type="Pfam" id="PF07662">
    <property type="entry name" value="Nucleos_tra2_C"/>
    <property type="match status" value="1"/>
</dbReference>
<organism evidence="12 13">
    <name type="scientific">Draconibacterium sediminis</name>
    <dbReference type="NCBI Taxonomy" id="1544798"/>
    <lineage>
        <taxon>Bacteria</taxon>
        <taxon>Pseudomonadati</taxon>
        <taxon>Bacteroidota</taxon>
        <taxon>Bacteroidia</taxon>
        <taxon>Marinilabiliales</taxon>
        <taxon>Prolixibacteraceae</taxon>
        <taxon>Draconibacterium</taxon>
    </lineage>
</organism>
<dbReference type="AlphaFoldDB" id="A0A0D8J7T6"/>
<keyword evidence="8" id="KW-0732">Signal</keyword>
<feature type="transmembrane region" description="Helical" evidence="7">
    <location>
        <begin position="143"/>
        <end position="168"/>
    </location>
</feature>
<evidence type="ECO:0000259" key="9">
    <source>
        <dbReference type="Pfam" id="PF01773"/>
    </source>
</evidence>
<dbReference type="InterPro" id="IPR002668">
    <property type="entry name" value="CNT_N_dom"/>
</dbReference>
<proteinExistence type="inferred from homology"/>
<keyword evidence="3" id="KW-1003">Cell membrane</keyword>
<dbReference type="GO" id="GO:0005337">
    <property type="term" value="F:nucleoside transmembrane transporter activity"/>
    <property type="evidence" value="ECO:0007669"/>
    <property type="project" value="InterPro"/>
</dbReference>
<evidence type="ECO:0000259" key="10">
    <source>
        <dbReference type="Pfam" id="PF07662"/>
    </source>
</evidence>
<feature type="transmembrane region" description="Helical" evidence="7">
    <location>
        <begin position="88"/>
        <end position="107"/>
    </location>
</feature>
<dbReference type="Proteomes" id="UP000032544">
    <property type="component" value="Unassembled WGS sequence"/>
</dbReference>
<reference evidence="12 13" key="1">
    <citation type="submission" date="2014-09" db="EMBL/GenBank/DDBJ databases">
        <title>Draft Genome Sequence of Draconibacterium sp. JN14CK-3.</title>
        <authorList>
            <person name="Dong C."/>
            <person name="Lai Q."/>
            <person name="Shao Z."/>
        </authorList>
    </citation>
    <scope>NUCLEOTIDE SEQUENCE [LARGE SCALE GENOMIC DNA]</scope>
    <source>
        <strain evidence="12 13">JN14CK-3</strain>
    </source>
</reference>